<evidence type="ECO:0000313" key="2">
    <source>
        <dbReference type="EMBL" id="MEE2565503.1"/>
    </source>
</evidence>
<accession>A0ABU7LVB6</accession>
<name>A0ABU7LVB6_9PROT</name>
<dbReference type="GO" id="GO:0016787">
    <property type="term" value="F:hydrolase activity"/>
    <property type="evidence" value="ECO:0007669"/>
    <property type="project" value="UniProtKB-KW"/>
</dbReference>
<reference evidence="2 3" key="1">
    <citation type="submission" date="2024-01" db="EMBL/GenBank/DDBJ databases">
        <title>Hyphobacterium bacterium isolated from marine sediment.</title>
        <authorList>
            <person name="Zhao S."/>
        </authorList>
    </citation>
    <scope>NUCLEOTIDE SEQUENCE [LARGE SCALE GENOMIC DNA]</scope>
    <source>
        <strain evidence="2 3">Y60-23</strain>
    </source>
</reference>
<protein>
    <submittedName>
        <fullName evidence="2">Serine hydrolase domain-containing protein</fullName>
        <ecNumber evidence="2">3.1.1.103</ecNumber>
    </submittedName>
</protein>
<keyword evidence="3" id="KW-1185">Reference proteome</keyword>
<dbReference type="Proteomes" id="UP001310692">
    <property type="component" value="Unassembled WGS sequence"/>
</dbReference>
<dbReference type="EC" id="3.1.1.103" evidence="2"/>
<dbReference type="InterPro" id="IPR006311">
    <property type="entry name" value="TAT_signal"/>
</dbReference>
<evidence type="ECO:0000259" key="1">
    <source>
        <dbReference type="Pfam" id="PF00144"/>
    </source>
</evidence>
<dbReference type="PROSITE" id="PS51257">
    <property type="entry name" value="PROKAR_LIPOPROTEIN"/>
    <property type="match status" value="1"/>
</dbReference>
<proteinExistence type="predicted"/>
<dbReference type="PANTHER" id="PTHR46825">
    <property type="entry name" value="D-ALANYL-D-ALANINE-CARBOXYPEPTIDASE/ENDOPEPTIDASE AMPH"/>
    <property type="match status" value="1"/>
</dbReference>
<sequence>MTIRMSRREMVAGTVMLSGVALTGCAPGGTSTPDWLNAWAETRLQDFNLTGMTAGLALPGGQVLAAAAGLSDRDTGEVMRPDHLMQAGSTGKTFVAASAAKLILDGRLNPDAPISTWLSDRPWWNDLAHRDAITVRHCLTHRTGLVEYLEQPGFGPLHADRLTNDPDRPILSDESLPLAIAAGPLFTPGESFSYADTNYLLAGLVIEAVTGERYESFVIREILEPHRLMGGIVPATQRHIPGLASSRMESPPFGLPQTCAQDETLVMHPMTEWTGGGMATRAGDLARWGRLWFGGNVFSGDYLTLISDAEPGSGVIVREGEDWRYGMACECRVSPGPALIGHRGWFPAYMSVLAYRDDLDIAAALQFNTVPSVPDLYQLAETLIERAALDA</sequence>
<dbReference type="SUPFAM" id="SSF56601">
    <property type="entry name" value="beta-lactamase/transpeptidase-like"/>
    <property type="match status" value="1"/>
</dbReference>
<dbReference type="InterPro" id="IPR001466">
    <property type="entry name" value="Beta-lactam-related"/>
</dbReference>
<comment type="caution">
    <text evidence="2">The sequence shown here is derived from an EMBL/GenBank/DDBJ whole genome shotgun (WGS) entry which is preliminary data.</text>
</comment>
<dbReference type="Gene3D" id="3.40.710.10">
    <property type="entry name" value="DD-peptidase/beta-lactamase superfamily"/>
    <property type="match status" value="1"/>
</dbReference>
<feature type="domain" description="Beta-lactamase-related" evidence="1">
    <location>
        <begin position="38"/>
        <end position="377"/>
    </location>
</feature>
<dbReference type="InterPro" id="IPR050491">
    <property type="entry name" value="AmpC-like"/>
</dbReference>
<organism evidence="2 3">
    <name type="scientific">Hyphobacterium marinum</name>
    <dbReference type="NCBI Taxonomy" id="3116574"/>
    <lineage>
        <taxon>Bacteria</taxon>
        <taxon>Pseudomonadati</taxon>
        <taxon>Pseudomonadota</taxon>
        <taxon>Alphaproteobacteria</taxon>
        <taxon>Maricaulales</taxon>
        <taxon>Maricaulaceae</taxon>
        <taxon>Hyphobacterium</taxon>
    </lineage>
</organism>
<dbReference type="Pfam" id="PF00144">
    <property type="entry name" value="Beta-lactamase"/>
    <property type="match status" value="1"/>
</dbReference>
<dbReference type="InterPro" id="IPR012338">
    <property type="entry name" value="Beta-lactam/transpept-like"/>
</dbReference>
<keyword evidence="2" id="KW-0378">Hydrolase</keyword>
<dbReference type="EMBL" id="JAZDRO010000001">
    <property type="protein sequence ID" value="MEE2565503.1"/>
    <property type="molecule type" value="Genomic_DNA"/>
</dbReference>
<gene>
    <name evidence="2" type="ORF">V0U35_02325</name>
</gene>
<evidence type="ECO:0000313" key="3">
    <source>
        <dbReference type="Proteomes" id="UP001310692"/>
    </source>
</evidence>
<dbReference type="PANTHER" id="PTHR46825:SF7">
    <property type="entry name" value="D-ALANYL-D-ALANINE CARBOXYPEPTIDASE"/>
    <property type="match status" value="1"/>
</dbReference>
<dbReference type="RefSeq" id="WP_330195038.1">
    <property type="nucleotide sequence ID" value="NZ_JAZDRO010000001.1"/>
</dbReference>
<dbReference type="PROSITE" id="PS51318">
    <property type="entry name" value="TAT"/>
    <property type="match status" value="1"/>
</dbReference>